<feature type="compositionally biased region" description="Basic and acidic residues" evidence="1">
    <location>
        <begin position="133"/>
        <end position="163"/>
    </location>
</feature>
<dbReference type="Proteomes" id="UP000509345">
    <property type="component" value="Plasmid unnamed1"/>
</dbReference>
<gene>
    <name evidence="2" type="ORF">HUT09_36120</name>
</gene>
<dbReference type="RefSeq" id="WP_176145813.1">
    <property type="nucleotide sequence ID" value="NZ_CP054927.1"/>
</dbReference>
<geneLocation type="plasmid" evidence="2 3">
    <name>unnamed1</name>
</geneLocation>
<evidence type="ECO:0000256" key="1">
    <source>
        <dbReference type="SAM" id="MobiDB-lite"/>
    </source>
</evidence>
<evidence type="ECO:0000313" key="3">
    <source>
        <dbReference type="Proteomes" id="UP000509345"/>
    </source>
</evidence>
<feature type="region of interest" description="Disordered" evidence="1">
    <location>
        <begin position="367"/>
        <end position="410"/>
    </location>
</feature>
<dbReference type="EMBL" id="CP054927">
    <property type="protein sequence ID" value="QKW47941.1"/>
    <property type="molecule type" value="Genomic_DNA"/>
</dbReference>
<sequence>MSLEAMIWVLSGDAPVSDVNEYAVLGAMADQADPDGCGTWLSKETIATRVKISEETVKRCWRNMSKRGLIARGDQSHVRHYRADRRPVVFDLLIPYDWFSNVDRINVERGRYGRSPLTRADRPPIAPAPAKQARTDKGKARPKTSADQEAMERGNSETPRDETAAPPDGGTTSSPRGNYRSRTGELVVPQPSKNTQSKNPGKNDGPTVRPSIPAGSGVREAQAPAARTDGRGGGVEEDQESGPVPAGDGGQGGGVTHDATPEPIGPEAKTPATARGASAGGPVRVDASPGVDLLLAIGAEQPDLLLTGRTLRDQGVMLTGLLEAGWPVPLLRELVMRPLPDPLRRTVGAVISGRLKAAAAMPVPGSAAGAAVPRQAPALESPGQGERRWEDGATPSPARWQDMQEEREQLRRGIDRHPGCEADDGLCPTLAVVGENLCAAHLGWPLCPGFDGYTCPVRTRDGGQCTTCQEQEYLLHLAETLPAREAEDGTCPGYHGPCGRPMVIAGLCGQCRLSSQADRDRIEREWQVAAAAAVAAAQAEEGREAVPAPF</sequence>
<feature type="region of interest" description="Disordered" evidence="1">
    <location>
        <begin position="114"/>
        <end position="282"/>
    </location>
</feature>
<accession>A0A7H8N0Q3</accession>
<organism evidence="2 3">
    <name type="scientific">Streptomyces microflavus</name>
    <name type="common">Streptomyces lipmanii</name>
    <dbReference type="NCBI Taxonomy" id="1919"/>
    <lineage>
        <taxon>Bacteria</taxon>
        <taxon>Bacillati</taxon>
        <taxon>Actinomycetota</taxon>
        <taxon>Actinomycetes</taxon>
        <taxon>Kitasatosporales</taxon>
        <taxon>Streptomycetaceae</taxon>
        <taxon>Streptomyces</taxon>
    </lineage>
</organism>
<dbReference type="AlphaFoldDB" id="A0A7H8N0Q3"/>
<name>A0A7H8N0Q3_STRMI</name>
<feature type="compositionally biased region" description="Polar residues" evidence="1">
    <location>
        <begin position="191"/>
        <end position="200"/>
    </location>
</feature>
<evidence type="ECO:0000313" key="2">
    <source>
        <dbReference type="EMBL" id="QKW47941.1"/>
    </source>
</evidence>
<feature type="compositionally biased region" description="Low complexity" evidence="1">
    <location>
        <begin position="367"/>
        <end position="378"/>
    </location>
</feature>
<proteinExistence type="predicted"/>
<keyword evidence="2" id="KW-0614">Plasmid</keyword>
<reference evidence="2 3" key="1">
    <citation type="submission" date="2020-06" db="EMBL/GenBank/DDBJ databases">
        <title>Genome mining for natural products.</title>
        <authorList>
            <person name="Zhang B."/>
            <person name="Shi J."/>
            <person name="Ge H."/>
        </authorList>
    </citation>
    <scope>NUCLEOTIDE SEQUENCE [LARGE SCALE GENOMIC DNA]</scope>
    <source>
        <strain evidence="2 3">NA06532</strain>
        <plasmid evidence="2 3">unnamed1</plasmid>
    </source>
</reference>
<protein>
    <recommendedName>
        <fullName evidence="4">Helix-turn-helix domain-containing protein</fullName>
    </recommendedName>
</protein>
<evidence type="ECO:0008006" key="4">
    <source>
        <dbReference type="Google" id="ProtNLM"/>
    </source>
</evidence>
<dbReference type="GeneID" id="87637031"/>